<dbReference type="EMBL" id="MF417929">
    <property type="protein sequence ID" value="ASN71625.1"/>
    <property type="molecule type" value="Genomic_DNA"/>
</dbReference>
<dbReference type="SUPFAM" id="SSF69322">
    <property type="entry name" value="Tricorn protease domain 2"/>
    <property type="match status" value="1"/>
</dbReference>
<name>A0A2H4J8Q2_9CAUD</name>
<proteinExistence type="predicted"/>
<reference evidence="1 2" key="1">
    <citation type="submission" date="2017-06" db="EMBL/GenBank/DDBJ databases">
        <title>Novel phages from South African skin metaviromes.</title>
        <authorList>
            <person name="van Zyl L.J."/>
            <person name="Abrahams Y."/>
            <person name="Stander E.A."/>
            <person name="Kirby B.M."/>
            <person name="Clavaud C."/>
            <person name="Farcet C."/>
            <person name="Breton L."/>
            <person name="Trindade M.I."/>
        </authorList>
    </citation>
    <scope>NUCLEOTIDE SEQUENCE [LARGE SCALE GENOMIC DNA]</scope>
</reference>
<organism evidence="1 2">
    <name type="scientific">Uncultured Caudovirales phage clone 2F_1</name>
    <dbReference type="NCBI Taxonomy" id="2992576"/>
    <lineage>
        <taxon>Viruses</taxon>
        <taxon>Duplodnaviria</taxon>
        <taxon>Heunggongvirae</taxon>
        <taxon>Uroviricota</taxon>
        <taxon>Caudoviricetes</taxon>
        <taxon>Peduoviridae</taxon>
        <taxon>Bracchivirus</taxon>
        <taxon>Bracchivirus U2F1</taxon>
    </lineage>
</organism>
<dbReference type="Gene3D" id="2.130.10.10">
    <property type="entry name" value="YVTN repeat-like/Quinoprotein amine dehydrogenase"/>
    <property type="match status" value="1"/>
</dbReference>
<evidence type="ECO:0000313" key="1">
    <source>
        <dbReference type="EMBL" id="ASN71625.1"/>
    </source>
</evidence>
<dbReference type="Proteomes" id="UP000887440">
    <property type="component" value="Segment"/>
</dbReference>
<evidence type="ECO:0000313" key="2">
    <source>
        <dbReference type="Proteomes" id="UP000887440"/>
    </source>
</evidence>
<gene>
    <name evidence="1" type="ORF">2F1_24</name>
</gene>
<keyword evidence="2" id="KW-1185">Reference proteome</keyword>
<sequence length="440" mass="48486">MTMVSCKKLDKNDSELMPIILSAKLLVNGVQHKFTDLTSGALSHLLSPDADETSATDVPAGYINQGSTKLKNISNQTIRLKVDFTENNDNHDVIILPPNNSKNPTYYQGSDKRILEVCLAPGEPITIPSGSFSPLNVTHDGAYLYGFLTNNSGFGVYPLYGSQVDTSQNIFSKVLDHDSDVRFSADGSVLISNKFSLYRTADGFYDLEIAFNPPLMDTAFLDVNPDASYILAGTMGKNVEIYQRQTSTLYQKIGEIAEEDYFTGLAFSQEGDKFSYVTSGNADLKVYSFSQGVATQIGNRLGMADSGEWGLRTLSPPVWLHNNIIVRSYSQDSSQGVHFRGFVDVIRVDADSLNLVTRNEEDLGDTYYRFKTPRNGRVLATTDKNELKLLSVNTSGQIEFTHDYSPLINGYYVLMPSGSEIVTNSSTLGQVDIIHVDQPS</sequence>
<accession>A0A2H4J8Q2</accession>
<protein>
    <submittedName>
        <fullName evidence="1">Uncharacterized protein</fullName>
    </submittedName>
</protein>
<dbReference type="InterPro" id="IPR015943">
    <property type="entry name" value="WD40/YVTN_repeat-like_dom_sf"/>
</dbReference>